<dbReference type="OrthoDB" id="9786141at2"/>
<evidence type="ECO:0000256" key="1">
    <source>
        <dbReference type="ARBA" id="ARBA00022801"/>
    </source>
</evidence>
<evidence type="ECO:0000313" key="4">
    <source>
        <dbReference type="Proteomes" id="UP000287394"/>
    </source>
</evidence>
<dbReference type="Pfam" id="PF00293">
    <property type="entry name" value="NUDIX"/>
    <property type="match status" value="1"/>
</dbReference>
<evidence type="ECO:0000256" key="2">
    <source>
        <dbReference type="RuleBase" id="RU003476"/>
    </source>
</evidence>
<dbReference type="InterPro" id="IPR020476">
    <property type="entry name" value="Nudix_hydrolase"/>
</dbReference>
<dbReference type="InterPro" id="IPR015797">
    <property type="entry name" value="NUDIX_hydrolase-like_dom_sf"/>
</dbReference>
<dbReference type="InterPro" id="IPR020084">
    <property type="entry name" value="NUDIX_hydrolase_CS"/>
</dbReference>
<dbReference type="PANTHER" id="PTHR43736">
    <property type="entry name" value="ADP-RIBOSE PYROPHOSPHATASE"/>
    <property type="match status" value="1"/>
</dbReference>
<dbReference type="PROSITE" id="PS51462">
    <property type="entry name" value="NUDIX"/>
    <property type="match status" value="1"/>
</dbReference>
<name>A0A402CRG1_9BACT</name>
<evidence type="ECO:0000313" key="3">
    <source>
        <dbReference type="EMBL" id="BDI28043.1"/>
    </source>
</evidence>
<keyword evidence="4" id="KW-1185">Reference proteome</keyword>
<dbReference type="RefSeq" id="WP_119320001.1">
    <property type="nucleotide sequence ID" value="NZ_AP025739.1"/>
</dbReference>
<dbReference type="CDD" id="cd18873">
    <property type="entry name" value="NUDIX_NadM_like"/>
    <property type="match status" value="1"/>
</dbReference>
<protein>
    <submittedName>
        <fullName evidence="3">NUDIX hydrolase</fullName>
    </submittedName>
</protein>
<dbReference type="PROSITE" id="PS00893">
    <property type="entry name" value="NUDIX_BOX"/>
    <property type="match status" value="1"/>
</dbReference>
<dbReference type="Gene3D" id="3.90.79.10">
    <property type="entry name" value="Nucleoside Triphosphate Pyrophosphohydrolase"/>
    <property type="match status" value="1"/>
</dbReference>
<dbReference type="KEGG" id="ccot:CCAX7_000940"/>
<dbReference type="InterPro" id="IPR000086">
    <property type="entry name" value="NUDIX_hydrolase_dom"/>
</dbReference>
<sequence length="222" mass="25053">MPDLDPALAYDVTQFERPSVTADIVIFTLRHRTLQVLLIQRKAWPFEGLWAIPGGFVRMEETLEAAAERELREETGVTDAALEQLRAYGDPGRDPRTRVITLAFTALIPSDRVILRADTDAADANWFPIDDLPLPLAFDHIKILEDAHKSLRAKVEAGYVARGLLPAKFTLTQLQEVYETLMGRELDKRNFRKWILSLGILSQTTEEVRGAHRPAALYEFAG</sequence>
<accession>A0A402CRG1</accession>
<dbReference type="Gene3D" id="1.10.10.10">
    <property type="entry name" value="Winged helix-like DNA-binding domain superfamily/Winged helix DNA-binding domain"/>
    <property type="match status" value="1"/>
</dbReference>
<dbReference type="EMBL" id="AP025739">
    <property type="protein sequence ID" value="BDI28043.1"/>
    <property type="molecule type" value="Genomic_DNA"/>
</dbReference>
<dbReference type="GO" id="GO:0016787">
    <property type="term" value="F:hydrolase activity"/>
    <property type="evidence" value="ECO:0007669"/>
    <property type="project" value="UniProtKB-KW"/>
</dbReference>
<proteinExistence type="inferred from homology"/>
<dbReference type="InterPro" id="IPR054105">
    <property type="entry name" value="WHD_NrtR"/>
</dbReference>
<reference evidence="3 4" key="1">
    <citation type="journal article" date="2019" name="Int. J. Syst. Evol. Microbiol.">
        <title>Capsulimonas corticalis gen. nov., sp. nov., an aerobic capsulated bacterium, of a novel bacterial order, Capsulimonadales ord. nov., of the class Armatimonadia of the phylum Armatimonadetes.</title>
        <authorList>
            <person name="Li J."/>
            <person name="Kudo C."/>
            <person name="Tonouchi A."/>
        </authorList>
    </citation>
    <scope>NUCLEOTIDE SEQUENCE [LARGE SCALE GENOMIC DNA]</scope>
    <source>
        <strain evidence="3 4">AX-7</strain>
    </source>
</reference>
<dbReference type="Proteomes" id="UP000287394">
    <property type="component" value="Chromosome"/>
</dbReference>
<dbReference type="SUPFAM" id="SSF55811">
    <property type="entry name" value="Nudix"/>
    <property type="match status" value="1"/>
</dbReference>
<dbReference type="PANTHER" id="PTHR43736:SF4">
    <property type="entry name" value="SLR1690 PROTEIN"/>
    <property type="match status" value="1"/>
</dbReference>
<dbReference type="PRINTS" id="PR00502">
    <property type="entry name" value="NUDIXFAMILY"/>
</dbReference>
<dbReference type="InterPro" id="IPR036388">
    <property type="entry name" value="WH-like_DNA-bd_sf"/>
</dbReference>
<dbReference type="AlphaFoldDB" id="A0A402CRG1"/>
<gene>
    <name evidence="3" type="ORF">CCAX7_000940</name>
</gene>
<dbReference type="Pfam" id="PF21906">
    <property type="entry name" value="WHD_NrtR"/>
    <property type="match status" value="1"/>
</dbReference>
<organism evidence="3 4">
    <name type="scientific">Capsulimonas corticalis</name>
    <dbReference type="NCBI Taxonomy" id="2219043"/>
    <lineage>
        <taxon>Bacteria</taxon>
        <taxon>Bacillati</taxon>
        <taxon>Armatimonadota</taxon>
        <taxon>Armatimonadia</taxon>
        <taxon>Capsulimonadales</taxon>
        <taxon>Capsulimonadaceae</taxon>
        <taxon>Capsulimonas</taxon>
    </lineage>
</organism>
<comment type="similarity">
    <text evidence="2">Belongs to the Nudix hydrolase family.</text>
</comment>
<keyword evidence="1 2" id="KW-0378">Hydrolase</keyword>